<accession>A0A9Q8V5I7</accession>
<sequence>MKGTTLTELNDAYENQAMTLTQRKYSAASLAGTSGYDIFFRETVINYKKLIPRGKAFIRLLTLCQQDYFYD</sequence>
<reference evidence="1" key="1">
    <citation type="submission" date="2022-03" db="EMBL/GenBank/DDBJ databases">
        <title>ESBL-producing Moellerella wisconsensis and Escherichia marmotae isolated from wild game meat.</title>
        <authorList>
            <person name="Biggel M."/>
        </authorList>
    </citation>
    <scope>NUCLEOTIDE SEQUENCE</scope>
    <source>
        <strain evidence="1">W51</strain>
    </source>
</reference>
<dbReference type="Proteomes" id="UP000829116">
    <property type="component" value="Chromosome"/>
</dbReference>
<dbReference type="RefSeq" id="WP_241501525.1">
    <property type="nucleotide sequence ID" value="NZ_CAWQWN010000001.1"/>
</dbReference>
<dbReference type="GeneID" id="79716546"/>
<dbReference type="EMBL" id="CP093245">
    <property type="protein sequence ID" value="UNH31671.1"/>
    <property type="molecule type" value="Genomic_DNA"/>
</dbReference>
<name>A0A9Q8V5I7_9GAMM</name>
<evidence type="ECO:0000313" key="2">
    <source>
        <dbReference type="Proteomes" id="UP000829116"/>
    </source>
</evidence>
<dbReference type="AlphaFoldDB" id="A0A9Q8V5I7"/>
<gene>
    <name evidence="1" type="ORF">MNY72_05080</name>
</gene>
<organism evidence="1 2">
    <name type="scientific">Moellerella wisconsensis</name>
    <dbReference type="NCBI Taxonomy" id="158849"/>
    <lineage>
        <taxon>Bacteria</taxon>
        <taxon>Pseudomonadati</taxon>
        <taxon>Pseudomonadota</taxon>
        <taxon>Gammaproteobacteria</taxon>
        <taxon>Enterobacterales</taxon>
        <taxon>Morganellaceae</taxon>
        <taxon>Moellerella</taxon>
    </lineage>
</organism>
<evidence type="ECO:0000313" key="1">
    <source>
        <dbReference type="EMBL" id="UNH31671.1"/>
    </source>
</evidence>
<proteinExistence type="predicted"/>
<protein>
    <submittedName>
        <fullName evidence="1">Uncharacterized protein</fullName>
    </submittedName>
</protein>